<sequence length="31" mass="3874">MSSVSKQIELLKFCKELVFVFYIFWQKQKFK</sequence>
<dbReference type="Proteomes" id="UP000070578">
    <property type="component" value="Unassembled WGS sequence"/>
</dbReference>
<dbReference type="EMBL" id="LSLI01000016">
    <property type="protein sequence ID" value="KXS32877.1"/>
    <property type="molecule type" value="Genomic_DNA"/>
</dbReference>
<evidence type="ECO:0000313" key="1">
    <source>
        <dbReference type="EMBL" id="KXS32877.1"/>
    </source>
</evidence>
<comment type="caution">
    <text evidence="1">The sequence shown here is derived from an EMBL/GenBank/DDBJ whole genome shotgun (WGS) entry which is preliminary data.</text>
</comment>
<gene>
    <name evidence="1" type="ORF">AWT59_0964</name>
</gene>
<name>A0A139BV54_9PROT</name>
<organism evidence="1 2">
    <name type="scientific">Candidatus Gallionella acididurans</name>
    <dbReference type="NCBI Taxonomy" id="1796491"/>
    <lineage>
        <taxon>Bacteria</taxon>
        <taxon>Pseudomonadati</taxon>
        <taxon>Pseudomonadota</taxon>
        <taxon>Betaproteobacteria</taxon>
        <taxon>Nitrosomonadales</taxon>
        <taxon>Gallionellaceae</taxon>
        <taxon>Gallionella</taxon>
    </lineage>
</organism>
<proteinExistence type="predicted"/>
<reference evidence="1 2" key="2">
    <citation type="submission" date="2016-03" db="EMBL/GenBank/DDBJ databases">
        <title>New uncultured bacterium of the family Gallionellaceae from acid mine drainage: description and reconstruction of genome based on metagenomic analysis of microbial community.</title>
        <authorList>
            <person name="Kadnikov V."/>
            <person name="Ivasenko D."/>
            <person name="Beletsky A."/>
            <person name="Mardanov A."/>
            <person name="Danilova E."/>
            <person name="Pimenov N."/>
            <person name="Karnachuk O."/>
            <person name="Ravin N."/>
        </authorList>
    </citation>
    <scope>NUCLEOTIDE SEQUENCE [LARGE SCALE GENOMIC DNA]</scope>
    <source>
        <strain evidence="1">ShG14-8</strain>
    </source>
</reference>
<accession>A0A139BV54</accession>
<dbReference type="AlphaFoldDB" id="A0A139BV54"/>
<protein>
    <submittedName>
        <fullName evidence="1">Uncharacterized protein</fullName>
    </submittedName>
</protein>
<evidence type="ECO:0000313" key="2">
    <source>
        <dbReference type="Proteomes" id="UP000070578"/>
    </source>
</evidence>
<reference evidence="1 2" key="1">
    <citation type="submission" date="2016-02" db="EMBL/GenBank/DDBJ databases">
        <authorList>
            <person name="Wen L."/>
            <person name="He K."/>
            <person name="Yang H."/>
        </authorList>
    </citation>
    <scope>NUCLEOTIDE SEQUENCE [LARGE SCALE GENOMIC DNA]</scope>
    <source>
        <strain evidence="1">ShG14-8</strain>
    </source>
</reference>